<dbReference type="AlphaFoldDB" id="A0AA88YUC5"/>
<keyword evidence="3" id="KW-1185">Reference proteome</keyword>
<feature type="region of interest" description="Disordered" evidence="1">
    <location>
        <begin position="459"/>
        <end position="478"/>
    </location>
</feature>
<gene>
    <name evidence="2" type="ORF">FSP39_023146</name>
</gene>
<feature type="compositionally biased region" description="Polar residues" evidence="1">
    <location>
        <begin position="108"/>
        <end position="119"/>
    </location>
</feature>
<protein>
    <submittedName>
        <fullName evidence="2">Uncharacterized protein</fullName>
    </submittedName>
</protein>
<reference evidence="2" key="1">
    <citation type="submission" date="2019-08" db="EMBL/GenBank/DDBJ databases">
        <title>The improved chromosome-level genome for the pearl oyster Pinctada fucata martensii using PacBio sequencing and Hi-C.</title>
        <authorList>
            <person name="Zheng Z."/>
        </authorList>
    </citation>
    <scope>NUCLEOTIDE SEQUENCE</scope>
    <source>
        <strain evidence="2">ZZ-2019</strain>
        <tissue evidence="2">Adductor muscle</tissue>
    </source>
</reference>
<accession>A0AA88YUC5</accession>
<feature type="region of interest" description="Disordered" evidence="1">
    <location>
        <begin position="352"/>
        <end position="389"/>
    </location>
</feature>
<evidence type="ECO:0000313" key="2">
    <source>
        <dbReference type="EMBL" id="KAK3107833.1"/>
    </source>
</evidence>
<evidence type="ECO:0000313" key="3">
    <source>
        <dbReference type="Proteomes" id="UP001186944"/>
    </source>
</evidence>
<dbReference type="EMBL" id="VSWD01000002">
    <property type="protein sequence ID" value="KAK3107833.1"/>
    <property type="molecule type" value="Genomic_DNA"/>
</dbReference>
<comment type="caution">
    <text evidence="2">The sequence shown here is derived from an EMBL/GenBank/DDBJ whole genome shotgun (WGS) entry which is preliminary data.</text>
</comment>
<proteinExistence type="predicted"/>
<evidence type="ECO:0000256" key="1">
    <source>
        <dbReference type="SAM" id="MobiDB-lite"/>
    </source>
</evidence>
<name>A0AA88YUC5_PINIB</name>
<dbReference type="Proteomes" id="UP001186944">
    <property type="component" value="Unassembled WGS sequence"/>
</dbReference>
<sequence length="478" mass="53873">MTVSRQNLRTQGMDEYLASVVEMDDYLASIDKGLLPYKQELEKFAVTSDKTLKFLRPFEVEEMNLPSVYKRMLIERIINLQTPDSKTKLRSSVRSDWTPKRLKFSQSVGGATSTISSPSQEKDAAATAPTDSVSSALTKNMDFFTKEKTRLNDEKDSLSLLLLHKKDEMKDLQKKSLPRDPLGIPGNPLTKYTCDNCHYKGHRAIMNKGNKSCPYLSCEGYSECGLDSKHPEHKKILSDVSKEIAELEKRIKHIDEELCSIKVFQEHNSTNFITVVRPVLKSFFPEKYVGKDGNQNLQRDLRYLKIASFGKIPLDLGEKNISILLQRGKSKVSCTLGIQDNCDDVSNVTTKTLPAEDGNSRAQRTPTQPVVKHGKSTEQRTPTKPIEQGNSQQGFQYFQQPINQSNFATPYQHVPYSYLPWVYSPTAPVDMYTGTYMYGNREPSFTSCCNVSSATDLYPPLPKDAPPSLPPLPRSDAE</sequence>
<organism evidence="2 3">
    <name type="scientific">Pinctada imbricata</name>
    <name type="common">Atlantic pearl-oyster</name>
    <name type="synonym">Pinctada martensii</name>
    <dbReference type="NCBI Taxonomy" id="66713"/>
    <lineage>
        <taxon>Eukaryota</taxon>
        <taxon>Metazoa</taxon>
        <taxon>Spiralia</taxon>
        <taxon>Lophotrochozoa</taxon>
        <taxon>Mollusca</taxon>
        <taxon>Bivalvia</taxon>
        <taxon>Autobranchia</taxon>
        <taxon>Pteriomorphia</taxon>
        <taxon>Pterioida</taxon>
        <taxon>Pterioidea</taxon>
        <taxon>Pteriidae</taxon>
        <taxon>Pinctada</taxon>
    </lineage>
</organism>
<feature type="region of interest" description="Disordered" evidence="1">
    <location>
        <begin position="108"/>
        <end position="131"/>
    </location>
</feature>